<dbReference type="InterPro" id="IPR002036">
    <property type="entry name" value="YbeY"/>
</dbReference>
<dbReference type="Gene3D" id="3.40.390.30">
    <property type="entry name" value="Metalloproteases ('zincins'), catalytic domain"/>
    <property type="match status" value="1"/>
</dbReference>
<dbReference type="GO" id="GO:0006364">
    <property type="term" value="P:rRNA processing"/>
    <property type="evidence" value="ECO:0007669"/>
    <property type="project" value="InterPro"/>
</dbReference>
<dbReference type="HAMAP" id="MF_00009">
    <property type="entry name" value="Endoribonucl_YbeY"/>
    <property type="match status" value="1"/>
</dbReference>
<proteinExistence type="inferred from homology"/>
<name>A0A1W1BGH5_9ZZZZ</name>
<evidence type="ECO:0000313" key="8">
    <source>
        <dbReference type="EMBL" id="SFV52598.1"/>
    </source>
</evidence>
<comment type="similarity">
    <text evidence="2">Belongs to the endoribonuclease YbeY family.</text>
</comment>
<keyword evidence="3" id="KW-0540">Nuclease</keyword>
<dbReference type="InterPro" id="IPR020549">
    <property type="entry name" value="YbeY_CS"/>
</dbReference>
<dbReference type="GO" id="GO:0004222">
    <property type="term" value="F:metalloendopeptidase activity"/>
    <property type="evidence" value="ECO:0007669"/>
    <property type="project" value="InterPro"/>
</dbReference>
<keyword evidence="5" id="KW-0255">Endonuclease</keyword>
<accession>A0A1W1BGH5</accession>
<dbReference type="PANTHER" id="PTHR46986">
    <property type="entry name" value="ENDORIBONUCLEASE YBEY, CHLOROPLASTIC"/>
    <property type="match status" value="1"/>
</dbReference>
<dbReference type="PANTHER" id="PTHR46986:SF1">
    <property type="entry name" value="ENDORIBONUCLEASE YBEY, CHLOROPLASTIC"/>
    <property type="match status" value="1"/>
</dbReference>
<reference evidence="8" key="1">
    <citation type="submission" date="2016-10" db="EMBL/GenBank/DDBJ databases">
        <authorList>
            <person name="de Groot N.N."/>
        </authorList>
    </citation>
    <scope>NUCLEOTIDE SEQUENCE</scope>
</reference>
<sequence length="140" mass="16054">MIEIEKRVEFQPDVDLLLKITSRYTKQDIELIITDDVDIKQINKKYRGIDKATDVLSFPYVKMKHTPLGSIVISLDKVQAKAKELGHSESEEFTLLFIHGLLHLLGFDHEVDSGEMRKEEEKLICLFGLPKSLIVRSDEG</sequence>
<evidence type="ECO:0000256" key="7">
    <source>
        <dbReference type="ARBA" id="ARBA00022833"/>
    </source>
</evidence>
<dbReference type="SUPFAM" id="SSF55486">
    <property type="entry name" value="Metalloproteases ('zincins'), catalytic domain"/>
    <property type="match status" value="1"/>
</dbReference>
<evidence type="ECO:0000256" key="3">
    <source>
        <dbReference type="ARBA" id="ARBA00022722"/>
    </source>
</evidence>
<keyword evidence="7" id="KW-0862">Zinc</keyword>
<comment type="cofactor">
    <cofactor evidence="1">
        <name>Zn(2+)</name>
        <dbReference type="ChEBI" id="CHEBI:29105"/>
    </cofactor>
</comment>
<dbReference type="GO" id="GO:0046872">
    <property type="term" value="F:metal ion binding"/>
    <property type="evidence" value="ECO:0007669"/>
    <property type="project" value="UniProtKB-KW"/>
</dbReference>
<evidence type="ECO:0000256" key="4">
    <source>
        <dbReference type="ARBA" id="ARBA00022723"/>
    </source>
</evidence>
<keyword evidence="4" id="KW-0479">Metal-binding</keyword>
<dbReference type="AlphaFoldDB" id="A0A1W1BGH5"/>
<protein>
    <submittedName>
        <fullName evidence="8">Metal-dependent hydrolase YbeY, involved in rRNA and/or ribosome maturation and assembly</fullName>
    </submittedName>
</protein>
<evidence type="ECO:0000256" key="2">
    <source>
        <dbReference type="ARBA" id="ARBA00010875"/>
    </source>
</evidence>
<dbReference type="GO" id="GO:0004519">
    <property type="term" value="F:endonuclease activity"/>
    <property type="evidence" value="ECO:0007669"/>
    <property type="project" value="UniProtKB-KW"/>
</dbReference>
<dbReference type="Pfam" id="PF02130">
    <property type="entry name" value="YbeY"/>
    <property type="match status" value="1"/>
</dbReference>
<organism evidence="8">
    <name type="scientific">hydrothermal vent metagenome</name>
    <dbReference type="NCBI Taxonomy" id="652676"/>
    <lineage>
        <taxon>unclassified sequences</taxon>
        <taxon>metagenomes</taxon>
        <taxon>ecological metagenomes</taxon>
    </lineage>
</organism>
<evidence type="ECO:0000256" key="5">
    <source>
        <dbReference type="ARBA" id="ARBA00022759"/>
    </source>
</evidence>
<gene>
    <name evidence="8" type="ORF">MNB_SM-7-1279</name>
</gene>
<dbReference type="InterPro" id="IPR023091">
    <property type="entry name" value="MetalPrtase_cat_dom_sf_prd"/>
</dbReference>
<dbReference type="EMBL" id="FPHB01000020">
    <property type="protein sequence ID" value="SFV52598.1"/>
    <property type="molecule type" value="Genomic_DNA"/>
</dbReference>
<evidence type="ECO:0000256" key="6">
    <source>
        <dbReference type="ARBA" id="ARBA00022801"/>
    </source>
</evidence>
<dbReference type="NCBIfam" id="TIGR00043">
    <property type="entry name" value="rRNA maturation RNase YbeY"/>
    <property type="match status" value="1"/>
</dbReference>
<evidence type="ECO:0000256" key="1">
    <source>
        <dbReference type="ARBA" id="ARBA00001947"/>
    </source>
</evidence>
<dbReference type="PROSITE" id="PS01306">
    <property type="entry name" value="UPF0054"/>
    <property type="match status" value="1"/>
</dbReference>
<keyword evidence="6 8" id="KW-0378">Hydrolase</keyword>